<dbReference type="GO" id="GO:0003677">
    <property type="term" value="F:DNA binding"/>
    <property type="evidence" value="ECO:0007669"/>
    <property type="project" value="InterPro"/>
</dbReference>
<organism evidence="3 4">
    <name type="scientific">Neopusillimonas maritima</name>
    <dbReference type="NCBI Taxonomy" id="2026239"/>
    <lineage>
        <taxon>Bacteria</taxon>
        <taxon>Pseudomonadati</taxon>
        <taxon>Pseudomonadota</taxon>
        <taxon>Betaproteobacteria</taxon>
        <taxon>Burkholderiales</taxon>
        <taxon>Alcaligenaceae</taxon>
        <taxon>Neopusillimonas</taxon>
    </lineage>
</organism>
<accession>A0A3A1YYM1</accession>
<protein>
    <submittedName>
        <fullName evidence="3">Regulator</fullName>
    </submittedName>
</protein>
<reference evidence="4 5" key="1">
    <citation type="submission" date="2017-08" db="EMBL/GenBank/DDBJ databases">
        <title>Pusillimonas indicus sp. nov., a member of the family Alcaligenaceae isolated from surface seawater.</title>
        <authorList>
            <person name="Li J."/>
        </authorList>
    </citation>
    <scope>NUCLEOTIDE SEQUENCE [LARGE SCALE GENOMIC DNA]</scope>
    <source>
        <strain evidence="2 5">17-4A</strain>
        <strain evidence="3 4">L52-1-41</strain>
    </source>
</reference>
<evidence type="ECO:0000313" key="5">
    <source>
        <dbReference type="Proteomes" id="UP000266483"/>
    </source>
</evidence>
<keyword evidence="5" id="KW-1185">Reference proteome</keyword>
<dbReference type="InterPro" id="IPR007159">
    <property type="entry name" value="SpoVT-AbrB_dom"/>
</dbReference>
<dbReference type="OrthoDB" id="426345at2"/>
<gene>
    <name evidence="2" type="ORF">CJO09_07390</name>
    <name evidence="3" type="ORF">CJP73_06320</name>
</gene>
<feature type="domain" description="SpoVT-AbrB" evidence="1">
    <location>
        <begin position="9"/>
        <end position="55"/>
    </location>
</feature>
<dbReference type="GO" id="GO:0097351">
    <property type="term" value="F:toxin sequestering activity"/>
    <property type="evidence" value="ECO:0007669"/>
    <property type="project" value="InterPro"/>
</dbReference>
<evidence type="ECO:0000313" key="4">
    <source>
        <dbReference type="Proteomes" id="UP000266206"/>
    </source>
</evidence>
<proteinExistence type="predicted"/>
<dbReference type="GO" id="GO:0001558">
    <property type="term" value="P:regulation of cell growth"/>
    <property type="evidence" value="ECO:0007669"/>
    <property type="project" value="InterPro"/>
</dbReference>
<name>A0A3A1YYM1_9BURK</name>
<dbReference type="EMBL" id="NQOU01000002">
    <property type="protein sequence ID" value="RII83412.1"/>
    <property type="molecule type" value="Genomic_DNA"/>
</dbReference>
<comment type="caution">
    <text evidence="3">The sequence shown here is derived from an EMBL/GenBank/DDBJ whole genome shotgun (WGS) entry which is preliminary data.</text>
</comment>
<dbReference type="Proteomes" id="UP000266206">
    <property type="component" value="Unassembled WGS sequence"/>
</dbReference>
<dbReference type="Proteomes" id="UP000266483">
    <property type="component" value="Unassembled WGS sequence"/>
</dbReference>
<dbReference type="AlphaFoldDB" id="A0A3A1YYM1"/>
<dbReference type="Gene3D" id="2.10.260.10">
    <property type="match status" value="1"/>
</dbReference>
<dbReference type="EMBL" id="NQYH01000003">
    <property type="protein sequence ID" value="RIY41584.1"/>
    <property type="molecule type" value="Genomic_DNA"/>
</dbReference>
<dbReference type="InterPro" id="IPR031848">
    <property type="entry name" value="PrlF_antitoxin"/>
</dbReference>
<evidence type="ECO:0000259" key="1">
    <source>
        <dbReference type="SMART" id="SM00966"/>
    </source>
</evidence>
<evidence type="ECO:0000313" key="2">
    <source>
        <dbReference type="EMBL" id="RII83412.1"/>
    </source>
</evidence>
<evidence type="ECO:0000313" key="3">
    <source>
        <dbReference type="EMBL" id="RIY41584.1"/>
    </source>
</evidence>
<dbReference type="NCBIfam" id="NF007429">
    <property type="entry name" value="PRK09974.1"/>
    <property type="match status" value="1"/>
</dbReference>
<dbReference type="InterPro" id="IPR037914">
    <property type="entry name" value="SpoVT-AbrB_sf"/>
</dbReference>
<dbReference type="RefSeq" id="WP_119441789.1">
    <property type="nucleotide sequence ID" value="NZ_CP170494.1"/>
</dbReference>
<dbReference type="GO" id="GO:0003700">
    <property type="term" value="F:DNA-binding transcription factor activity"/>
    <property type="evidence" value="ECO:0007669"/>
    <property type="project" value="InterPro"/>
</dbReference>
<dbReference type="Pfam" id="PF15937">
    <property type="entry name" value="PrlF_antitoxin"/>
    <property type="match status" value="1"/>
</dbReference>
<dbReference type="SUPFAM" id="SSF89447">
    <property type="entry name" value="AbrB/MazE/MraZ-like"/>
    <property type="match status" value="1"/>
</dbReference>
<dbReference type="SMART" id="SM00966">
    <property type="entry name" value="SpoVT_AbrB"/>
    <property type="match status" value="1"/>
</dbReference>
<sequence length="109" mass="11980">MSATLEVDSTLTERYQTTVPQTVRRALKLGKGDKIHYTIRSNGEVVLTRHTTSSDSDPALGAFLTFLAADIANHPERLKAMDASFVQKLQTLTEGVELDLNCALTDDDE</sequence>